<evidence type="ECO:0000259" key="19">
    <source>
        <dbReference type="Pfam" id="PF00905"/>
    </source>
</evidence>
<dbReference type="Gene3D" id="1.10.3810.10">
    <property type="entry name" value="Biosynthetic peptidoglycan transglycosylase-like"/>
    <property type="match status" value="1"/>
</dbReference>
<evidence type="ECO:0000256" key="14">
    <source>
        <dbReference type="ARBA" id="ARBA00023268"/>
    </source>
</evidence>
<evidence type="ECO:0000313" key="22">
    <source>
        <dbReference type="Proteomes" id="UP001163328"/>
    </source>
</evidence>
<dbReference type="Gene3D" id="3.40.710.10">
    <property type="entry name" value="DD-peptidase/beta-lactamase superfamily"/>
    <property type="match status" value="2"/>
</dbReference>
<evidence type="ECO:0000256" key="1">
    <source>
        <dbReference type="ARBA" id="ARBA00004236"/>
    </source>
</evidence>
<accession>A0ABY6LZG0</accession>
<keyword evidence="14" id="KW-0511">Multifunctional enzyme</keyword>
<dbReference type="EMBL" id="CP081495">
    <property type="protein sequence ID" value="UYW00942.1"/>
    <property type="molecule type" value="Genomic_DNA"/>
</dbReference>
<evidence type="ECO:0000256" key="13">
    <source>
        <dbReference type="ARBA" id="ARBA00023136"/>
    </source>
</evidence>
<dbReference type="InterPro" id="IPR050396">
    <property type="entry name" value="Glycosyltr_51/Transpeptidase"/>
</dbReference>
<comment type="similarity">
    <text evidence="3">In the C-terminal section; belongs to the transpeptidase family.</text>
</comment>
<dbReference type="InterPro" id="IPR012338">
    <property type="entry name" value="Beta-lactam/transpept-like"/>
</dbReference>
<evidence type="ECO:0000256" key="18">
    <source>
        <dbReference type="SAM" id="Phobius"/>
    </source>
</evidence>
<gene>
    <name evidence="21" type="ORF">K5I29_10600</name>
</gene>
<dbReference type="SUPFAM" id="SSF53955">
    <property type="entry name" value="Lysozyme-like"/>
    <property type="match status" value="1"/>
</dbReference>
<keyword evidence="8" id="KW-0328">Glycosyltransferase</keyword>
<feature type="transmembrane region" description="Helical" evidence="18">
    <location>
        <begin position="20"/>
        <end position="43"/>
    </location>
</feature>
<keyword evidence="13 18" id="KW-0472">Membrane</keyword>
<keyword evidence="11" id="KW-0133">Cell shape</keyword>
<evidence type="ECO:0000256" key="3">
    <source>
        <dbReference type="ARBA" id="ARBA00007090"/>
    </source>
</evidence>
<evidence type="ECO:0000256" key="15">
    <source>
        <dbReference type="ARBA" id="ARBA00023316"/>
    </source>
</evidence>
<keyword evidence="6" id="KW-0121">Carboxypeptidase</keyword>
<evidence type="ECO:0000256" key="17">
    <source>
        <dbReference type="ARBA" id="ARBA00049902"/>
    </source>
</evidence>
<evidence type="ECO:0000256" key="4">
    <source>
        <dbReference type="ARBA" id="ARBA00007739"/>
    </source>
</evidence>
<dbReference type="Proteomes" id="UP001163328">
    <property type="component" value="Chromosome"/>
</dbReference>
<dbReference type="InterPro" id="IPR023346">
    <property type="entry name" value="Lysozyme-like_dom_sf"/>
</dbReference>
<comment type="subcellular location">
    <subcellularLocation>
        <location evidence="1">Cell membrane</location>
    </subcellularLocation>
</comment>
<keyword evidence="10" id="KW-0378">Hydrolase</keyword>
<comment type="catalytic activity">
    <reaction evidence="17">
        <text>[GlcNAc-(1-&gt;4)-Mur2Ac(oyl-L-Ala-gamma-D-Glu-L-Lys-D-Ala-D-Ala)](n)-di-trans,octa-cis-undecaprenyl diphosphate + beta-D-GlcNAc-(1-&gt;4)-Mur2Ac(oyl-L-Ala-gamma-D-Glu-L-Lys-D-Ala-D-Ala)-di-trans,octa-cis-undecaprenyl diphosphate = [GlcNAc-(1-&gt;4)-Mur2Ac(oyl-L-Ala-gamma-D-Glu-L-Lys-D-Ala-D-Ala)](n+1)-di-trans,octa-cis-undecaprenyl diphosphate + di-trans,octa-cis-undecaprenyl diphosphate + H(+)</text>
        <dbReference type="Rhea" id="RHEA:23708"/>
        <dbReference type="Rhea" id="RHEA-COMP:9602"/>
        <dbReference type="Rhea" id="RHEA-COMP:9603"/>
        <dbReference type="ChEBI" id="CHEBI:15378"/>
        <dbReference type="ChEBI" id="CHEBI:58405"/>
        <dbReference type="ChEBI" id="CHEBI:60033"/>
        <dbReference type="ChEBI" id="CHEBI:78435"/>
        <dbReference type="EC" id="2.4.99.28"/>
    </reaction>
</comment>
<sequence>MTKNTKKTKDKSFKGLVAKFWLVFLAGIAAIFLFFLLASWGVFGAMPTFDQLENPNSNQATEIYSDDNKVIGKFYLENRVNVKFDDLPPHLVNALVATEDERFYTHSGIDARGTLRAVSTLGQSGGASTISQQLAKLLFHGEGDKNIIKRVAQKVKEWIIATKLERQYTKQEIIAMYLNRADFVNNAVGIRSAAQVYLGKNLEDISIDEAAMFVGMLKNPALFNPNRRPEKVLERRNVVLNQMVKNGYLTKDQAETEKQKPLSLNFRVESHNEGNATYFREYLREELSQWVKNNKKADGTHYDIYRDGLKIYTTVDSRMQQYAEEAVVQHLSNLQEQFFIEQANNKMAPFNKVTQAEVDRIMERSMRNSDRWKQMAQKGIPEEKIRASFLVKTPMRVFAWEKNFADGNFDLAKMKNYKDTIMTPLDSIRYHKHFLQTGLMAMDPTTGNVKAWVGGIDYKHFQYDHVGQGARQVGSVFKPFVYAAAFEQKELSPCDSILDAPFTMPKGKWGIEKAWSPTNASRTHKGMMTYKYALANSINTVSAKLMDMIGPNEVIDLTRQLGVTTDIPAQPAIALGAVDITVNEMVGAFSTFANKGVHIKPRIIDRIVDKNGVVIYRNTPEINEVMSEEKAYVILKLLEGVTESGTGTRLRYGTGGPAYKRVTGLPYKFTNKIAGKTGTSQNNSDGWFIGMVPNLATGIWVGNDDRAANFKKTTYGQGATMALPIWGLFMQKCYADPTLNVSKGEFERPRIVRTKIDCSVPVVTASDSTSVVPASSTNEFDF</sequence>
<keyword evidence="5" id="KW-1003">Cell membrane</keyword>
<evidence type="ECO:0000256" key="11">
    <source>
        <dbReference type="ARBA" id="ARBA00022960"/>
    </source>
</evidence>
<keyword evidence="9" id="KW-0808">Transferase</keyword>
<evidence type="ECO:0000256" key="5">
    <source>
        <dbReference type="ARBA" id="ARBA00022475"/>
    </source>
</evidence>
<feature type="domain" description="Glycosyl transferase family 51" evidence="20">
    <location>
        <begin position="68"/>
        <end position="243"/>
    </location>
</feature>
<keyword evidence="15" id="KW-0961">Cell wall biogenesis/degradation</keyword>
<evidence type="ECO:0000256" key="9">
    <source>
        <dbReference type="ARBA" id="ARBA00022679"/>
    </source>
</evidence>
<dbReference type="Pfam" id="PF00912">
    <property type="entry name" value="Transgly"/>
    <property type="match status" value="1"/>
</dbReference>
<comment type="pathway">
    <text evidence="2">Cell wall biogenesis; peptidoglycan biosynthesis.</text>
</comment>
<organism evidence="21 22">
    <name type="scientific">Flavobacterium agricola</name>
    <dbReference type="NCBI Taxonomy" id="2870839"/>
    <lineage>
        <taxon>Bacteria</taxon>
        <taxon>Pseudomonadati</taxon>
        <taxon>Bacteroidota</taxon>
        <taxon>Flavobacteriia</taxon>
        <taxon>Flavobacteriales</taxon>
        <taxon>Flavobacteriaceae</taxon>
        <taxon>Flavobacterium</taxon>
    </lineage>
</organism>
<evidence type="ECO:0000256" key="2">
    <source>
        <dbReference type="ARBA" id="ARBA00004752"/>
    </source>
</evidence>
<dbReference type="InterPro" id="IPR001460">
    <property type="entry name" value="PCN-bd_Tpept"/>
</dbReference>
<keyword evidence="18" id="KW-1133">Transmembrane helix</keyword>
<dbReference type="InterPro" id="IPR001264">
    <property type="entry name" value="Glyco_trans_51"/>
</dbReference>
<dbReference type="RefSeq" id="WP_264433198.1">
    <property type="nucleotide sequence ID" value="NZ_CP081495.1"/>
</dbReference>
<protein>
    <submittedName>
        <fullName evidence="21">PBP1A family penicillin-binding protein</fullName>
    </submittedName>
</protein>
<evidence type="ECO:0000256" key="10">
    <source>
        <dbReference type="ARBA" id="ARBA00022801"/>
    </source>
</evidence>
<dbReference type="Pfam" id="PF00905">
    <property type="entry name" value="Transpeptidase"/>
    <property type="match status" value="1"/>
</dbReference>
<evidence type="ECO:0000259" key="20">
    <source>
        <dbReference type="Pfam" id="PF00912"/>
    </source>
</evidence>
<keyword evidence="22" id="KW-1185">Reference proteome</keyword>
<dbReference type="SUPFAM" id="SSF56601">
    <property type="entry name" value="beta-lactamase/transpeptidase-like"/>
    <property type="match status" value="1"/>
</dbReference>
<proteinExistence type="inferred from homology"/>
<evidence type="ECO:0000256" key="7">
    <source>
        <dbReference type="ARBA" id="ARBA00022670"/>
    </source>
</evidence>
<dbReference type="InterPro" id="IPR036950">
    <property type="entry name" value="PBP_transglycosylase"/>
</dbReference>
<feature type="domain" description="Penicillin-binding protein transpeptidase" evidence="19">
    <location>
        <begin position="439"/>
        <end position="694"/>
    </location>
</feature>
<evidence type="ECO:0000256" key="8">
    <source>
        <dbReference type="ARBA" id="ARBA00022676"/>
    </source>
</evidence>
<name>A0ABY6LZG0_9FLAO</name>
<dbReference type="PANTHER" id="PTHR32282">
    <property type="entry name" value="BINDING PROTEIN TRANSPEPTIDASE, PUTATIVE-RELATED"/>
    <property type="match status" value="1"/>
</dbReference>
<reference evidence="21" key="1">
    <citation type="submission" date="2021-08" db="EMBL/GenBank/DDBJ databases">
        <title>Flavobacterium sp. strain CC-SYL302.</title>
        <authorList>
            <person name="Lin S.-Y."/>
            <person name="Lee T.-H."/>
            <person name="Young C.-C."/>
        </authorList>
    </citation>
    <scope>NUCLEOTIDE SEQUENCE</scope>
    <source>
        <strain evidence="21">CC-SYL302</strain>
    </source>
</reference>
<evidence type="ECO:0000313" key="21">
    <source>
        <dbReference type="EMBL" id="UYW00942.1"/>
    </source>
</evidence>
<dbReference type="NCBIfam" id="TIGR02074">
    <property type="entry name" value="PBP_1a_fam"/>
    <property type="match status" value="1"/>
</dbReference>
<evidence type="ECO:0000256" key="16">
    <source>
        <dbReference type="ARBA" id="ARBA00034000"/>
    </source>
</evidence>
<comment type="similarity">
    <text evidence="4">In the N-terminal section; belongs to the glycosyltransferase 51 family.</text>
</comment>
<keyword evidence="7" id="KW-0645">Protease</keyword>
<keyword evidence="18" id="KW-0812">Transmembrane</keyword>
<comment type="catalytic activity">
    <reaction evidence="16">
        <text>Preferential cleavage: (Ac)2-L-Lys-D-Ala-|-D-Ala. Also transpeptidation of peptidyl-alanyl moieties that are N-acyl substituents of D-alanine.</text>
        <dbReference type="EC" id="3.4.16.4"/>
    </reaction>
</comment>
<dbReference type="PANTHER" id="PTHR32282:SF11">
    <property type="entry name" value="PENICILLIN-BINDING PROTEIN 1B"/>
    <property type="match status" value="1"/>
</dbReference>
<evidence type="ECO:0000256" key="12">
    <source>
        <dbReference type="ARBA" id="ARBA00022984"/>
    </source>
</evidence>
<keyword evidence="12" id="KW-0573">Peptidoglycan synthesis</keyword>
<evidence type="ECO:0000256" key="6">
    <source>
        <dbReference type="ARBA" id="ARBA00022645"/>
    </source>
</evidence>